<evidence type="ECO:0000256" key="1">
    <source>
        <dbReference type="SAM" id="MobiDB-lite"/>
    </source>
</evidence>
<feature type="region of interest" description="Disordered" evidence="1">
    <location>
        <begin position="1"/>
        <end position="24"/>
    </location>
</feature>
<sequence>MAEHQVPRRRVPKPKIPKVSETNFDEDRKRLIGKAGLTIEASADEKKTEVAKQVQEKDRQLQLQNRKEWLSAKKQNFIGLSIETVSLVENESEFEIIDPRDRLATLEVEE</sequence>
<dbReference type="AlphaFoldDB" id="A0A9Q0U693"/>
<proteinExistence type="predicted"/>
<organism evidence="2 3">
    <name type="scientific">Salix viminalis</name>
    <name type="common">Common osier</name>
    <name type="synonym">Basket willow</name>
    <dbReference type="NCBI Taxonomy" id="40686"/>
    <lineage>
        <taxon>Eukaryota</taxon>
        <taxon>Viridiplantae</taxon>
        <taxon>Streptophyta</taxon>
        <taxon>Embryophyta</taxon>
        <taxon>Tracheophyta</taxon>
        <taxon>Spermatophyta</taxon>
        <taxon>Magnoliopsida</taxon>
        <taxon>eudicotyledons</taxon>
        <taxon>Gunneridae</taxon>
        <taxon>Pentapetalae</taxon>
        <taxon>rosids</taxon>
        <taxon>fabids</taxon>
        <taxon>Malpighiales</taxon>
        <taxon>Salicaceae</taxon>
        <taxon>Saliceae</taxon>
        <taxon>Salix</taxon>
    </lineage>
</organism>
<dbReference type="Proteomes" id="UP001151529">
    <property type="component" value="Chromosome 11"/>
</dbReference>
<keyword evidence="3" id="KW-1185">Reference proteome</keyword>
<dbReference type="EMBL" id="JAPFFL010000005">
    <property type="protein sequence ID" value="KAJ6724148.1"/>
    <property type="molecule type" value="Genomic_DNA"/>
</dbReference>
<feature type="compositionally biased region" description="Basic residues" evidence="1">
    <location>
        <begin position="7"/>
        <end position="16"/>
    </location>
</feature>
<reference evidence="2" key="2">
    <citation type="journal article" date="2023" name="Int. J. Mol. Sci.">
        <title>De Novo Assembly and Annotation of 11 Diverse Shrub Willow (Salix) Genomes Reveals Novel Gene Organization in Sex-Linked Regions.</title>
        <authorList>
            <person name="Hyden B."/>
            <person name="Feng K."/>
            <person name="Yates T.B."/>
            <person name="Jawdy S."/>
            <person name="Cereghino C."/>
            <person name="Smart L.B."/>
            <person name="Muchero W."/>
        </authorList>
    </citation>
    <scope>NUCLEOTIDE SEQUENCE [LARGE SCALE GENOMIC DNA]</scope>
    <source>
        <tissue evidence="2">Shoot tip</tissue>
    </source>
</reference>
<reference evidence="2" key="1">
    <citation type="submission" date="2022-11" db="EMBL/GenBank/DDBJ databases">
        <authorList>
            <person name="Hyden B.L."/>
            <person name="Feng K."/>
            <person name="Yates T."/>
            <person name="Jawdy S."/>
            <person name="Smart L.B."/>
            <person name="Muchero W."/>
        </authorList>
    </citation>
    <scope>NUCLEOTIDE SEQUENCE</scope>
    <source>
        <tissue evidence="2">Shoot tip</tissue>
    </source>
</reference>
<evidence type="ECO:0000313" key="2">
    <source>
        <dbReference type="EMBL" id="KAJ6724148.1"/>
    </source>
</evidence>
<evidence type="ECO:0000313" key="3">
    <source>
        <dbReference type="Proteomes" id="UP001151529"/>
    </source>
</evidence>
<comment type="caution">
    <text evidence="2">The sequence shown here is derived from an EMBL/GenBank/DDBJ whole genome shotgun (WGS) entry which is preliminary data.</text>
</comment>
<accession>A0A9Q0U693</accession>
<gene>
    <name evidence="2" type="ORF">OIU85_022109</name>
</gene>
<name>A0A9Q0U693_SALVM</name>
<protein>
    <submittedName>
        <fullName evidence="2">Uncharacterized protein</fullName>
    </submittedName>
</protein>